<dbReference type="SUPFAM" id="SSF48452">
    <property type="entry name" value="TPR-like"/>
    <property type="match status" value="2"/>
</dbReference>
<dbReference type="PROSITE" id="PS51257">
    <property type="entry name" value="PROKAR_LIPOPROTEIN"/>
    <property type="match status" value="1"/>
</dbReference>
<dbReference type="EMBL" id="JAPAAF010000023">
    <property type="protein sequence ID" value="MCW0483868.1"/>
    <property type="molecule type" value="Genomic_DNA"/>
</dbReference>
<accession>A0AA41YAA5</accession>
<dbReference type="Proteomes" id="UP001163821">
    <property type="component" value="Unassembled WGS sequence"/>
</dbReference>
<evidence type="ECO:0000313" key="3">
    <source>
        <dbReference type="Proteomes" id="UP001163821"/>
    </source>
</evidence>
<dbReference type="RefSeq" id="WP_282592461.1">
    <property type="nucleotide sequence ID" value="NZ_JAPAAF010000023.1"/>
</dbReference>
<protein>
    <submittedName>
        <fullName evidence="2">Tetratricopeptide repeat protein</fullName>
    </submittedName>
</protein>
<comment type="caution">
    <text evidence="2">The sequence shown here is derived from an EMBL/GenBank/DDBJ whole genome shotgun (WGS) entry which is preliminary data.</text>
</comment>
<evidence type="ECO:0000313" key="2">
    <source>
        <dbReference type="EMBL" id="MCW0483868.1"/>
    </source>
</evidence>
<dbReference type="Gene3D" id="1.25.40.10">
    <property type="entry name" value="Tetratricopeptide repeat domain"/>
    <property type="match status" value="4"/>
</dbReference>
<keyword evidence="3" id="KW-1185">Reference proteome</keyword>
<organism evidence="2 3">
    <name type="scientific">Gaoshiqia sediminis</name>
    <dbReference type="NCBI Taxonomy" id="2986998"/>
    <lineage>
        <taxon>Bacteria</taxon>
        <taxon>Pseudomonadati</taxon>
        <taxon>Bacteroidota</taxon>
        <taxon>Bacteroidia</taxon>
        <taxon>Marinilabiliales</taxon>
        <taxon>Prolixibacteraceae</taxon>
        <taxon>Gaoshiqia</taxon>
    </lineage>
</organism>
<feature type="compositionally biased region" description="Basic and acidic residues" evidence="1">
    <location>
        <begin position="529"/>
        <end position="541"/>
    </location>
</feature>
<dbReference type="AlphaFoldDB" id="A0AA41YAA5"/>
<dbReference type="SUPFAM" id="SSF81901">
    <property type="entry name" value="HCP-like"/>
    <property type="match status" value="1"/>
</dbReference>
<proteinExistence type="predicted"/>
<sequence>MKKKSGYIFLLFLVIGFFGGCSTEKNTFVTRAYHNLSSHYNVYFNGKESLNAGVERINTSVEDDYSRILPIYKSSQGGTDRVAQSEMENAILKASKLINMHSITKKPKRRRIRSLSYKKLASKEEYNNWVDDSYLLMGQAFFYQKKFIPAMENFSYVIRKFSNEETKYDAYVWMVRCLTELERYNEALEYIQNMDASVAFPKRLTGAFSLAVADFHMRRHEYNEAIPQLKTAVNNTRRKHERARYKYILAQLYKETEQHALASETFREVSRMNPSYIMAFNARINAAGVFTGESDVEKLKKELRKMLRDEKNTEFRDQIYFALGNIYAKEGQQQSAVDQYVKSAAASSINLFQRALSCLTLADIYFQEQNYRLSQSYYDSAMVVIDNNYPNYNFIADRYKSLTRLTDNLYTIEREDSLQRIAALSDGERNNLIAGWIQQARDEELRKKQAELDEQMDRSFFRMNQARTGSGQQQRGSGWYFYNPSTMAYGKVEFAQTWGNRKLEDNWRRKNKSSAAQLAMEEEEEAEEGTEKPEKPEVPRINDRLSREYYLQDVPLTEEALASSHLKIRDALFNAGRIFKTDYDNYPLAIQHYEELLTRYDNNVYQLTTWFELWDLYKQTGDMTKSNYYRNLIIGNYPDSKYAQYLINPNYFIELEARSDSLNNLYQQAFYQYQQGSYSRAGELARQLKGLSPDSLLLPKVAFIETIADGTSSTMEQFGQELNGYIRSYPRSPAIPLAESILKLIQDSTLVDYQKLVAMGYLNEEIENDELLANDRRGEDEFGGKWSYDEDLLHYFVIAFPREAKVDLNRLKFDLANYNIDHYTRIDFDIETENLNPQTMLLVVRSLESKEQALIYFRSVIRKREVFETLKGIDYVNFVASSLNFREMLGDNNYVDYLKFFIKNYSRFIGGDFPQDELPEPEELMAKALEEENRQEERGTFVLVKPESGKSMFTRDNQAKQLFVIAVNDASFNLRPLMSAFGAYHRENYANESLPVQQRSFAGQQLLVVELPGTVSESMTYFRSVVTTRSLFSELETRSYRNFLITEENLGKLIANGNLEEYMNFFRDYYISGGFTDESAAAVQTPTQPVAVTPVAPEPPAYQGAFKTGETGEHGFVLILPASGVDHSAVVEAIRGHNQQSPETQGLQVQEVPFDAQQVLFRVSSFATKEAGMAYLRGIVRDQQVYGPLAEVNYRNFVISQANYTILLQNKDVSDYLELYRLDYLKP</sequence>
<dbReference type="Pfam" id="PF13181">
    <property type="entry name" value="TPR_8"/>
    <property type="match status" value="1"/>
</dbReference>
<name>A0AA41YAA5_9BACT</name>
<gene>
    <name evidence="2" type="ORF">N2K84_14085</name>
</gene>
<feature type="region of interest" description="Disordered" evidence="1">
    <location>
        <begin position="509"/>
        <end position="541"/>
    </location>
</feature>
<dbReference type="SMART" id="SM00028">
    <property type="entry name" value="TPR"/>
    <property type="match status" value="5"/>
</dbReference>
<evidence type="ECO:0000256" key="1">
    <source>
        <dbReference type="SAM" id="MobiDB-lite"/>
    </source>
</evidence>
<reference evidence="2" key="1">
    <citation type="submission" date="2022-10" db="EMBL/GenBank/DDBJ databases">
        <title>Gaoshiqiia sediminis gen. nov., sp. nov., isolated from coastal sediment.</title>
        <authorList>
            <person name="Yu W.X."/>
            <person name="Mu D.S."/>
            <person name="Du J.Z."/>
            <person name="Liang Y.Q."/>
        </authorList>
    </citation>
    <scope>NUCLEOTIDE SEQUENCE</scope>
    <source>
        <strain evidence="2">A06</strain>
    </source>
</reference>
<dbReference type="InterPro" id="IPR011990">
    <property type="entry name" value="TPR-like_helical_dom_sf"/>
</dbReference>
<dbReference type="InterPro" id="IPR019734">
    <property type="entry name" value="TPR_rpt"/>
</dbReference>